<keyword evidence="1" id="KW-0732">Signal</keyword>
<evidence type="ECO:0000313" key="3">
    <source>
        <dbReference type="Proteomes" id="UP000431922"/>
    </source>
</evidence>
<dbReference type="RefSeq" id="WP_160756398.1">
    <property type="nucleotide sequence ID" value="NZ_WTYL01000002.1"/>
</dbReference>
<name>A0A845B3Y8_9SPHN</name>
<feature type="signal peptide" evidence="1">
    <location>
        <begin position="1"/>
        <end position="19"/>
    </location>
</feature>
<evidence type="ECO:0000256" key="1">
    <source>
        <dbReference type="SAM" id="SignalP"/>
    </source>
</evidence>
<comment type="caution">
    <text evidence="2">The sequence shown here is derived from an EMBL/GenBank/DDBJ whole genome shotgun (WGS) entry which is preliminary data.</text>
</comment>
<dbReference type="AlphaFoldDB" id="A0A845B3Y8"/>
<dbReference type="EMBL" id="WTYL01000002">
    <property type="protein sequence ID" value="MXP44854.1"/>
    <property type="molecule type" value="Genomic_DNA"/>
</dbReference>
<feature type="chain" id="PRO_5032686616" evidence="1">
    <location>
        <begin position="20"/>
        <end position="113"/>
    </location>
</feature>
<gene>
    <name evidence="2" type="ORF">GRI65_10340</name>
</gene>
<protein>
    <submittedName>
        <fullName evidence="2">Uncharacterized protein</fullName>
    </submittedName>
</protein>
<proteinExistence type="predicted"/>
<organism evidence="2 3">
    <name type="scientific">Allopontixanthobacter sediminis</name>
    <dbReference type="NCBI Taxonomy" id="1689985"/>
    <lineage>
        <taxon>Bacteria</taxon>
        <taxon>Pseudomonadati</taxon>
        <taxon>Pseudomonadota</taxon>
        <taxon>Alphaproteobacteria</taxon>
        <taxon>Sphingomonadales</taxon>
        <taxon>Erythrobacteraceae</taxon>
        <taxon>Allopontixanthobacter</taxon>
    </lineage>
</organism>
<sequence>MKRMIIAFAAFLAPSCATAPAGSAAGIRNNDPVVQVATSKSAEELTRCMSLKFVDIYGSPNVMRTETGATIIVGAPPEIVVDVIDRSLVSLFMAKKLWGSVDDKYRAAVQACA</sequence>
<keyword evidence="3" id="KW-1185">Reference proteome</keyword>
<evidence type="ECO:0000313" key="2">
    <source>
        <dbReference type="EMBL" id="MXP44854.1"/>
    </source>
</evidence>
<dbReference type="Proteomes" id="UP000431922">
    <property type="component" value="Unassembled WGS sequence"/>
</dbReference>
<accession>A0A845B3Y8</accession>
<reference evidence="2 3" key="1">
    <citation type="submission" date="2019-12" db="EMBL/GenBank/DDBJ databases">
        <title>Genomic-based taxomic classification of the family Erythrobacteraceae.</title>
        <authorList>
            <person name="Xu L."/>
        </authorList>
    </citation>
    <scope>NUCLEOTIDE SEQUENCE [LARGE SCALE GENOMIC DNA]</scope>
    <source>
        <strain evidence="2 3">KCTC 42453</strain>
    </source>
</reference>